<name>A0ABW1F657_9ACTN</name>
<dbReference type="Proteomes" id="UP001596067">
    <property type="component" value="Unassembled WGS sequence"/>
</dbReference>
<dbReference type="RefSeq" id="WP_313767632.1">
    <property type="nucleotide sequence ID" value="NZ_BAAAVH010000065.1"/>
</dbReference>
<evidence type="ECO:0000313" key="3">
    <source>
        <dbReference type="EMBL" id="MFC5889300.1"/>
    </source>
</evidence>
<evidence type="ECO:0000313" key="4">
    <source>
        <dbReference type="Proteomes" id="UP001596067"/>
    </source>
</evidence>
<keyword evidence="4" id="KW-1185">Reference proteome</keyword>
<feature type="region of interest" description="Disordered" evidence="1">
    <location>
        <begin position="25"/>
        <end position="44"/>
    </location>
</feature>
<dbReference type="EMBL" id="JBHSOD010000054">
    <property type="protein sequence ID" value="MFC5889300.1"/>
    <property type="molecule type" value="Genomic_DNA"/>
</dbReference>
<feature type="chain" id="PRO_5046635603" description="Lipoprotein" evidence="2">
    <location>
        <begin position="24"/>
        <end position="253"/>
    </location>
</feature>
<evidence type="ECO:0008006" key="5">
    <source>
        <dbReference type="Google" id="ProtNLM"/>
    </source>
</evidence>
<proteinExistence type="predicted"/>
<reference evidence="4" key="1">
    <citation type="journal article" date="2019" name="Int. J. Syst. Evol. Microbiol.">
        <title>The Global Catalogue of Microorganisms (GCM) 10K type strain sequencing project: providing services to taxonomists for standard genome sequencing and annotation.</title>
        <authorList>
            <consortium name="The Broad Institute Genomics Platform"/>
            <consortium name="The Broad Institute Genome Sequencing Center for Infectious Disease"/>
            <person name="Wu L."/>
            <person name="Ma J."/>
        </authorList>
    </citation>
    <scope>NUCLEOTIDE SEQUENCE [LARGE SCALE GENOMIC DNA]</scope>
    <source>
        <strain evidence="4">CGMCC 4.1469</strain>
    </source>
</reference>
<evidence type="ECO:0000256" key="2">
    <source>
        <dbReference type="SAM" id="SignalP"/>
    </source>
</evidence>
<dbReference type="PROSITE" id="PS51257">
    <property type="entry name" value="PROKAR_LIPOPROTEIN"/>
    <property type="match status" value="1"/>
</dbReference>
<comment type="caution">
    <text evidence="3">The sequence shown here is derived from an EMBL/GenBank/DDBJ whole genome shotgun (WGS) entry which is preliminary data.</text>
</comment>
<evidence type="ECO:0000256" key="1">
    <source>
        <dbReference type="SAM" id="MobiDB-lite"/>
    </source>
</evidence>
<sequence>MRIKRAVVAAAAVLALGSVTGCGGDGDDTKAAAQPTTSPSTERLESMTGTVILDRAHGEFLKAASVKLTGTVADKGRTTATFTVSVKASGGCTGFVELGGDGRAELLRASGQTLVKPSSKALAEYFGLATAEFRADRWIRLAKSESVASVTSGMCDLKAVPVFGDGDWSKMVNSDGTKTVNGRKVVSVFTSTPEEGAYFGYVATDGAARPARIESFQSEGHDIGLTVDFSDYDAPVNVTLPPADQITDPAAAQ</sequence>
<keyword evidence="2" id="KW-0732">Signal</keyword>
<protein>
    <recommendedName>
        <fullName evidence="5">Lipoprotein</fullName>
    </recommendedName>
</protein>
<feature type="signal peptide" evidence="2">
    <location>
        <begin position="1"/>
        <end position="23"/>
    </location>
</feature>
<gene>
    <name evidence="3" type="ORF">ACFP0N_30445</name>
</gene>
<accession>A0ABW1F657</accession>
<organism evidence="3 4">
    <name type="scientific">Kitasatospora aburaviensis</name>
    <dbReference type="NCBI Taxonomy" id="67265"/>
    <lineage>
        <taxon>Bacteria</taxon>
        <taxon>Bacillati</taxon>
        <taxon>Actinomycetota</taxon>
        <taxon>Actinomycetes</taxon>
        <taxon>Kitasatosporales</taxon>
        <taxon>Streptomycetaceae</taxon>
        <taxon>Kitasatospora</taxon>
    </lineage>
</organism>